<dbReference type="InterPro" id="IPR050678">
    <property type="entry name" value="DNA_Partitioning_ATPase"/>
</dbReference>
<dbReference type="RefSeq" id="WP_114046014.1">
    <property type="nucleotide sequence ID" value="NZ_CP025198.1"/>
</dbReference>
<dbReference type="InterPro" id="IPR025669">
    <property type="entry name" value="AAA_dom"/>
</dbReference>
<dbReference type="OrthoDB" id="9815116at2"/>
<dbReference type="SUPFAM" id="SSF52540">
    <property type="entry name" value="P-loop containing nucleoside triphosphate hydrolases"/>
    <property type="match status" value="1"/>
</dbReference>
<dbReference type="Gene3D" id="3.40.50.300">
    <property type="entry name" value="P-loop containing nucleotide triphosphate hydrolases"/>
    <property type="match status" value="1"/>
</dbReference>
<evidence type="ECO:0000256" key="2">
    <source>
        <dbReference type="ARBA" id="ARBA00059092"/>
    </source>
</evidence>
<dbReference type="EMBL" id="CP025198">
    <property type="protein sequence ID" value="AXE40279.1"/>
    <property type="molecule type" value="Genomic_DNA"/>
</dbReference>
<dbReference type="Pfam" id="PF13614">
    <property type="entry name" value="AAA_31"/>
    <property type="match status" value="1"/>
</dbReference>
<gene>
    <name evidence="5" type="primary">parA</name>
    <name evidence="5" type="ORF">JS278_03145</name>
</gene>
<accession>A0A344UYD1</accession>
<reference evidence="5 6" key="1">
    <citation type="submission" date="2017-12" db="EMBL/GenBank/DDBJ databases">
        <title>The whole genome sequence of the Acidipropionibacterium virtanenii sp. nov. type strain JS278.</title>
        <authorList>
            <person name="Laine P."/>
            <person name="Deptula P."/>
            <person name="Varmanen P."/>
            <person name="Auvinen P."/>
        </authorList>
    </citation>
    <scope>NUCLEOTIDE SEQUENCE [LARGE SCALE GENOMIC DNA]</scope>
    <source>
        <strain evidence="5 6">JS278</strain>
    </source>
</reference>
<dbReference type="InterPro" id="IPR027417">
    <property type="entry name" value="P-loop_NTPase"/>
</dbReference>
<dbReference type="PANTHER" id="PTHR13696">
    <property type="entry name" value="P-LOOP CONTAINING NUCLEOSIDE TRIPHOSPHATE HYDROLASE"/>
    <property type="match status" value="1"/>
</dbReference>
<dbReference type="CDD" id="cd02042">
    <property type="entry name" value="ParAB_family"/>
    <property type="match status" value="1"/>
</dbReference>
<dbReference type="FunFam" id="3.40.50.300:FF:000285">
    <property type="entry name" value="Sporulation initiation inhibitor Soj"/>
    <property type="match status" value="1"/>
</dbReference>
<dbReference type="AlphaFoldDB" id="A0A344UYD1"/>
<dbReference type="KEGG" id="acij:JS278_03145"/>
<organism evidence="5 6">
    <name type="scientific">Acidipropionibacterium virtanenii</name>
    <dbReference type="NCBI Taxonomy" id="2057246"/>
    <lineage>
        <taxon>Bacteria</taxon>
        <taxon>Bacillati</taxon>
        <taxon>Actinomycetota</taxon>
        <taxon>Actinomycetes</taxon>
        <taxon>Propionibacteriales</taxon>
        <taxon>Propionibacteriaceae</taxon>
        <taxon>Acidipropionibacterium</taxon>
    </lineage>
</organism>
<comment type="function">
    <text evidence="2">May play a role in septum formation.</text>
</comment>
<dbReference type="PANTHER" id="PTHR13696:SF52">
    <property type="entry name" value="PARA FAMILY PROTEIN CT_582"/>
    <property type="match status" value="1"/>
</dbReference>
<proteinExistence type="inferred from homology"/>
<evidence type="ECO:0000256" key="1">
    <source>
        <dbReference type="ARBA" id="ARBA00006976"/>
    </source>
</evidence>
<feature type="domain" description="AAA" evidence="4">
    <location>
        <begin position="52"/>
        <end position="229"/>
    </location>
</feature>
<evidence type="ECO:0000313" key="6">
    <source>
        <dbReference type="Proteomes" id="UP000251995"/>
    </source>
</evidence>
<evidence type="ECO:0000313" key="5">
    <source>
        <dbReference type="EMBL" id="AXE40279.1"/>
    </source>
</evidence>
<feature type="region of interest" description="Disordered" evidence="3">
    <location>
        <begin position="1"/>
        <end position="41"/>
    </location>
</feature>
<feature type="region of interest" description="Disordered" evidence="3">
    <location>
        <begin position="308"/>
        <end position="336"/>
    </location>
</feature>
<keyword evidence="6" id="KW-1185">Reference proteome</keyword>
<name>A0A344UYD1_9ACTN</name>
<evidence type="ECO:0000256" key="3">
    <source>
        <dbReference type="SAM" id="MobiDB-lite"/>
    </source>
</evidence>
<comment type="similarity">
    <text evidence="1">Belongs to the ParA family.</text>
</comment>
<sequence>MTDEVPTYTDAPRRAEFDGPDTPQLERPENDVVSDADMPKLPLTLPRPSSVRVVAVANQKGGVGKTTTAVNLGVGLAMSGLRVLIVDVDPQGNATTALGIDHDLGTPGTYEVLIDEEPISPLARMSPETPGLEVLPATIDLSGADLQLANVRQRERRLKTALDDYLKSHDIDYVLLDCPPSLGLLTINALVAADEVLLPIQCEYYALEGVTQLMRTVNAVKSSFNSKLQLATILMTMYDARTRLSKEVVDEVRGQFSQEMLETKIPRSVRVSEAPSYGRSVLTYEPSSAGAVSYREAAAEFAKLHATASKEASNRAGSSKKVRRAAKPALQSVKEV</sequence>
<dbReference type="Proteomes" id="UP000251995">
    <property type="component" value="Chromosome"/>
</dbReference>
<evidence type="ECO:0000259" key="4">
    <source>
        <dbReference type="Pfam" id="PF13614"/>
    </source>
</evidence>
<protein>
    <submittedName>
        <fullName evidence="5">Chromosome partitioning protein ParA</fullName>
    </submittedName>
</protein>